<evidence type="ECO:0000256" key="10">
    <source>
        <dbReference type="ARBA" id="ARBA00023172"/>
    </source>
</evidence>
<feature type="domain" description="Aminopeptidase N-like N-terminal" evidence="15">
    <location>
        <begin position="86"/>
        <end position="156"/>
    </location>
</feature>
<keyword evidence="17" id="KW-1185">Reference proteome</keyword>
<dbReference type="Gene3D" id="1.10.443.10">
    <property type="entry name" value="Intergrase catalytic core"/>
    <property type="match status" value="1"/>
</dbReference>
<accession>A0ABQ9JYL5</accession>
<comment type="similarity">
    <text evidence="3">Belongs to the peptidase M1 family.</text>
</comment>
<gene>
    <name evidence="16" type="ORF">NQ317_005279</name>
</gene>
<dbReference type="EMBL" id="JAPWTJ010000099">
    <property type="protein sequence ID" value="KAJ8982961.1"/>
    <property type="molecule type" value="Genomic_DNA"/>
</dbReference>
<keyword evidence="11" id="KW-0449">Lipoprotein</keyword>
<reference evidence="16" key="1">
    <citation type="journal article" date="2023" name="Insect Mol. Biol.">
        <title>Genome sequencing provides insights into the evolution of gene families encoding plant cell wall-degrading enzymes in longhorned beetles.</title>
        <authorList>
            <person name="Shin N.R."/>
            <person name="Okamura Y."/>
            <person name="Kirsch R."/>
            <person name="Pauchet Y."/>
        </authorList>
    </citation>
    <scope>NUCLEOTIDE SEQUENCE</scope>
    <source>
        <strain evidence="16">MMC_N1</strain>
    </source>
</reference>
<evidence type="ECO:0000256" key="4">
    <source>
        <dbReference type="ARBA" id="ARBA00022622"/>
    </source>
</evidence>
<keyword evidence="4" id="KW-0325">Glycoprotein</keyword>
<dbReference type="Pfam" id="PF17900">
    <property type="entry name" value="Peptidase_M1_N"/>
    <property type="match status" value="1"/>
</dbReference>
<feature type="signal peptide" evidence="12">
    <location>
        <begin position="1"/>
        <end position="26"/>
    </location>
</feature>
<dbReference type="Pfam" id="PF11838">
    <property type="entry name" value="ERAP1_C"/>
    <property type="match status" value="1"/>
</dbReference>
<dbReference type="Gene3D" id="2.60.40.1910">
    <property type="match status" value="1"/>
</dbReference>
<evidence type="ECO:0000256" key="1">
    <source>
        <dbReference type="ARBA" id="ARBA00001947"/>
    </source>
</evidence>
<dbReference type="Pfam" id="PF01433">
    <property type="entry name" value="Peptidase_M1"/>
    <property type="match status" value="1"/>
</dbReference>
<dbReference type="InterPro" id="IPR024571">
    <property type="entry name" value="ERAP1-like_C_dom"/>
</dbReference>
<dbReference type="InterPro" id="IPR011010">
    <property type="entry name" value="DNA_brk_join_enz"/>
</dbReference>
<dbReference type="Gene3D" id="1.10.390.10">
    <property type="entry name" value="Neutral Protease Domain 2"/>
    <property type="match status" value="1"/>
</dbReference>
<feature type="domain" description="Peptidase M1 membrane alanine aminopeptidase" evidence="13">
    <location>
        <begin position="196"/>
        <end position="460"/>
    </location>
</feature>
<evidence type="ECO:0000256" key="7">
    <source>
        <dbReference type="ARBA" id="ARBA00022801"/>
    </source>
</evidence>
<evidence type="ECO:0000256" key="5">
    <source>
        <dbReference type="ARBA" id="ARBA00022670"/>
    </source>
</evidence>
<keyword evidence="4" id="KW-0336">GPI-anchor</keyword>
<sequence>MSRHMDPIKAVSHVLLIWGCFHISTAQNLNDSTYRLPKTVIPNMYHLILTILPDQDNFTGSVRIEFDVIHEKSPINDIYINLDEKYILIESVLPIYARRAFPCFDEPSFKANFSLEATYPSEYTILSNNVEGRESNTTDGMKTTQFETTEKISMYLVSILLSKFQATSTLRRDLHFKVYTKNDGTNFTRVITGYHNKILDQLDDYIEVPFLNLEEQSYHAAIPDSHSGSGGDFGLFTYRETDILDEGEDTPSIVTQNIVVNIATKLARGWYGGSISTAWWSDVWTNDALAAYLGYLIADEALQTCVSDNLHLILSGGDGRKRQAVISVVNTDFDIYNQFVVDVIQKTLRDDAMPTALPLSSNEEDIMLEDDILNKLTEDSVQKRYTLPAVDININIFDKLNFLGVSVLHMFNFMLGGKEEFRKILKAHFRKRRDFVSNTYRFLKDLGSIKSTLRPILENWAYTPGYPIVSVAIEKSTNTTDVVELSQKRFVYPMENATHEENGWLIPLTSCISTNQKYDMLIEEYYDPENDNLFFYGNGSWILFNLQGRFLYRVNYDETLWRRLISYLKDDDLRAGIHVLNRAQMVDDIFNIARTGDVSYGLAFELAEFLINETEYYPWKSALTAFSYVLGKLENDDAEANLRSYILNMLRFIEEFPTYPFNGNHVDVLKYVMILEWSCKLDHADCVLDAQIKFTNYKDGLERIEDHNLRRNIFCTALRHSDDVLEDWEFLWNIYTTSTLPHEQSDILYALGCTDNKNLLECENVLLAYFSENAKNYKSSTLWAQYSMVKSCLIIYDNIDISKFPKLFFAKILTKSEIDRFLSSADDKEFLMIKVGLILGIAGACRTDELVNLTVDDIEDCRRSSATLLADAGVDITTIKRHAGWKSTTVAEGYVENSIENKTKIANQVLVWWYLLKLINSDIKKQDVAVIFKSVFNSDSLGLQAAIDFLGNRFEDIISLYPEINILSEMIYAMAEKIFKDEDFEWLKNLVAHEILDNHARVRSKAIALAAVNNFWAKNYRNEIIDIFTTT</sequence>
<dbReference type="Gene3D" id="1.25.50.20">
    <property type="match status" value="2"/>
</dbReference>
<proteinExistence type="inferred from homology"/>
<feature type="chain" id="PRO_5045318568" description="Aminopeptidase" evidence="12">
    <location>
        <begin position="27"/>
        <end position="1031"/>
    </location>
</feature>
<comment type="cofactor">
    <cofactor evidence="1">
        <name>Zn(2+)</name>
        <dbReference type="ChEBI" id="CHEBI:29105"/>
    </cofactor>
</comment>
<dbReference type="SUPFAM" id="SSF55486">
    <property type="entry name" value="Metalloproteases ('zincins'), catalytic domain"/>
    <property type="match status" value="1"/>
</dbReference>
<dbReference type="PANTHER" id="PTHR11533:SF301">
    <property type="entry name" value="AMINOPEPTIDASE"/>
    <property type="match status" value="1"/>
</dbReference>
<keyword evidence="7" id="KW-0378">Hydrolase</keyword>
<dbReference type="InterPro" id="IPR027268">
    <property type="entry name" value="Peptidase_M4/M1_CTD_sf"/>
</dbReference>
<feature type="domain" description="ERAP1-like C-terminal" evidence="14">
    <location>
        <begin position="541"/>
        <end position="761"/>
    </location>
</feature>
<keyword evidence="10" id="KW-0233">DNA recombination</keyword>
<dbReference type="SUPFAM" id="SSF63737">
    <property type="entry name" value="Leukotriene A4 hydrolase N-terminal domain"/>
    <property type="match status" value="1"/>
</dbReference>
<name>A0ABQ9JYL5_9CUCU</name>
<evidence type="ECO:0000259" key="15">
    <source>
        <dbReference type="Pfam" id="PF17900"/>
    </source>
</evidence>
<evidence type="ECO:0000259" key="14">
    <source>
        <dbReference type="Pfam" id="PF11838"/>
    </source>
</evidence>
<evidence type="ECO:0000256" key="6">
    <source>
        <dbReference type="ARBA" id="ARBA00022723"/>
    </source>
</evidence>
<keyword evidence="5" id="KW-0645">Protease</keyword>
<keyword evidence="12" id="KW-0732">Signal</keyword>
<dbReference type="Gene3D" id="2.60.40.1730">
    <property type="entry name" value="tricorn interacting facor f3 domain"/>
    <property type="match status" value="2"/>
</dbReference>
<keyword evidence="4" id="KW-0472">Membrane</keyword>
<dbReference type="SUPFAM" id="SSF56349">
    <property type="entry name" value="DNA breaking-rejoining enzymes"/>
    <property type="match status" value="1"/>
</dbReference>
<evidence type="ECO:0000256" key="11">
    <source>
        <dbReference type="ARBA" id="ARBA00023288"/>
    </source>
</evidence>
<dbReference type="InterPro" id="IPR045357">
    <property type="entry name" value="Aminopeptidase_N-like_N"/>
</dbReference>
<protein>
    <recommendedName>
        <fullName evidence="18">Aminopeptidase</fullName>
    </recommendedName>
</protein>
<evidence type="ECO:0008006" key="18">
    <source>
        <dbReference type="Google" id="ProtNLM"/>
    </source>
</evidence>
<evidence type="ECO:0000256" key="12">
    <source>
        <dbReference type="SAM" id="SignalP"/>
    </source>
</evidence>
<comment type="subcellular location">
    <subcellularLocation>
        <location evidence="2">Cell membrane</location>
        <topology evidence="2">Lipid-anchor</topology>
        <topology evidence="2">GPI-anchor</topology>
    </subcellularLocation>
</comment>
<keyword evidence="9" id="KW-0482">Metalloprotease</keyword>
<dbReference type="InterPro" id="IPR042097">
    <property type="entry name" value="Aminopeptidase_N-like_N_sf"/>
</dbReference>
<dbReference type="PANTHER" id="PTHR11533">
    <property type="entry name" value="PROTEASE M1 ZINC METALLOPROTEASE"/>
    <property type="match status" value="1"/>
</dbReference>
<evidence type="ECO:0000256" key="2">
    <source>
        <dbReference type="ARBA" id="ARBA00004609"/>
    </source>
</evidence>
<keyword evidence="6" id="KW-0479">Metal-binding</keyword>
<organism evidence="16 17">
    <name type="scientific">Molorchus minor</name>
    <dbReference type="NCBI Taxonomy" id="1323400"/>
    <lineage>
        <taxon>Eukaryota</taxon>
        <taxon>Metazoa</taxon>
        <taxon>Ecdysozoa</taxon>
        <taxon>Arthropoda</taxon>
        <taxon>Hexapoda</taxon>
        <taxon>Insecta</taxon>
        <taxon>Pterygota</taxon>
        <taxon>Neoptera</taxon>
        <taxon>Endopterygota</taxon>
        <taxon>Coleoptera</taxon>
        <taxon>Polyphaga</taxon>
        <taxon>Cucujiformia</taxon>
        <taxon>Chrysomeloidea</taxon>
        <taxon>Cerambycidae</taxon>
        <taxon>Lamiinae</taxon>
        <taxon>Monochamini</taxon>
        <taxon>Molorchus</taxon>
    </lineage>
</organism>
<comment type="caution">
    <text evidence="16">The sequence shown here is derived from an EMBL/GenBank/DDBJ whole genome shotgun (WGS) entry which is preliminary data.</text>
</comment>
<dbReference type="InterPro" id="IPR050344">
    <property type="entry name" value="Peptidase_M1_aminopeptidases"/>
</dbReference>
<evidence type="ECO:0000256" key="9">
    <source>
        <dbReference type="ARBA" id="ARBA00023049"/>
    </source>
</evidence>
<evidence type="ECO:0000259" key="13">
    <source>
        <dbReference type="Pfam" id="PF01433"/>
    </source>
</evidence>
<evidence type="ECO:0000256" key="3">
    <source>
        <dbReference type="ARBA" id="ARBA00010136"/>
    </source>
</evidence>
<dbReference type="PRINTS" id="PR00756">
    <property type="entry name" value="ALADIPTASE"/>
</dbReference>
<dbReference type="InterPro" id="IPR014782">
    <property type="entry name" value="Peptidase_M1_dom"/>
</dbReference>
<keyword evidence="8" id="KW-0862">Zinc</keyword>
<dbReference type="Proteomes" id="UP001162164">
    <property type="component" value="Unassembled WGS sequence"/>
</dbReference>
<evidence type="ECO:0000256" key="8">
    <source>
        <dbReference type="ARBA" id="ARBA00022833"/>
    </source>
</evidence>
<evidence type="ECO:0000313" key="17">
    <source>
        <dbReference type="Proteomes" id="UP001162164"/>
    </source>
</evidence>
<evidence type="ECO:0000313" key="16">
    <source>
        <dbReference type="EMBL" id="KAJ8982961.1"/>
    </source>
</evidence>
<dbReference type="InterPro" id="IPR001930">
    <property type="entry name" value="Peptidase_M1"/>
</dbReference>
<dbReference type="InterPro" id="IPR013762">
    <property type="entry name" value="Integrase-like_cat_sf"/>
</dbReference>